<dbReference type="EMBL" id="JAVYII010000008">
    <property type="protein sequence ID" value="MDT9594720.1"/>
    <property type="molecule type" value="Genomic_DNA"/>
</dbReference>
<feature type="region of interest" description="Disordered" evidence="1">
    <location>
        <begin position="218"/>
        <end position="243"/>
    </location>
</feature>
<keyword evidence="4" id="KW-1185">Reference proteome</keyword>
<gene>
    <name evidence="3" type="ORF">RDV89_16660</name>
</gene>
<evidence type="ECO:0000313" key="4">
    <source>
        <dbReference type="Proteomes" id="UP001268542"/>
    </source>
</evidence>
<reference evidence="3 4" key="1">
    <citation type="submission" date="2023-08" db="EMBL/GenBank/DDBJ databases">
        <title>Nocardioides seae sp. nov., a bacterium isolated from a soil.</title>
        <authorList>
            <person name="Wang X."/>
        </authorList>
    </citation>
    <scope>NUCLEOTIDE SEQUENCE [LARGE SCALE GENOMIC DNA]</scope>
    <source>
        <strain evidence="3 4">YZH12</strain>
    </source>
</reference>
<evidence type="ECO:0000256" key="1">
    <source>
        <dbReference type="SAM" id="MobiDB-lite"/>
    </source>
</evidence>
<keyword evidence="2" id="KW-0472">Membrane</keyword>
<sequence length="243" mass="24776">MSAVTRPRGPLPPRVYWVRRLLLVAVAVVLVVVVARVLGGGADGDTDARATSGDSTQDAGARETTGGTTGTPTDGASETAGDTPSSPVTSTTTPPAQPTGTCSADDVVVTPSVEGAVAGSPVSITLSLTTREAAACYWTVDPGSTVVKVTEGGEDIWTTQHCPEALTTTDLVVRSASPATVSLDWPAWRSGAGCEIREWSLPGDYEVEAASLAGEPEEAGFALSAPQPEVIERTVPPSTATTD</sequence>
<feature type="compositionally biased region" description="Low complexity" evidence="1">
    <location>
        <begin position="64"/>
        <end position="75"/>
    </location>
</feature>
<evidence type="ECO:0000313" key="3">
    <source>
        <dbReference type="EMBL" id="MDT9594720.1"/>
    </source>
</evidence>
<evidence type="ECO:0000256" key="2">
    <source>
        <dbReference type="SAM" id="Phobius"/>
    </source>
</evidence>
<keyword evidence="2" id="KW-0812">Transmembrane</keyword>
<accession>A0ABU3Q130</accession>
<dbReference type="Proteomes" id="UP001268542">
    <property type="component" value="Unassembled WGS sequence"/>
</dbReference>
<name>A0ABU3Q130_9ACTN</name>
<comment type="caution">
    <text evidence="3">The sequence shown here is derived from an EMBL/GenBank/DDBJ whole genome shotgun (WGS) entry which is preliminary data.</text>
</comment>
<feature type="region of interest" description="Disordered" evidence="1">
    <location>
        <begin position="41"/>
        <end position="105"/>
    </location>
</feature>
<keyword evidence="2" id="KW-1133">Transmembrane helix</keyword>
<organism evidence="3 4">
    <name type="scientific">Nocardioides imazamoxiresistens</name>
    <dbReference type="NCBI Taxonomy" id="3231893"/>
    <lineage>
        <taxon>Bacteria</taxon>
        <taxon>Bacillati</taxon>
        <taxon>Actinomycetota</taxon>
        <taxon>Actinomycetes</taxon>
        <taxon>Propionibacteriales</taxon>
        <taxon>Nocardioidaceae</taxon>
        <taxon>Nocardioides</taxon>
    </lineage>
</organism>
<feature type="compositionally biased region" description="Low complexity" evidence="1">
    <location>
        <begin position="83"/>
        <end position="101"/>
    </location>
</feature>
<feature type="transmembrane region" description="Helical" evidence="2">
    <location>
        <begin position="21"/>
        <end position="39"/>
    </location>
</feature>
<dbReference type="RefSeq" id="WP_315734747.1">
    <property type="nucleotide sequence ID" value="NZ_JAVYII010000008.1"/>
</dbReference>
<evidence type="ECO:0008006" key="5">
    <source>
        <dbReference type="Google" id="ProtNLM"/>
    </source>
</evidence>
<proteinExistence type="predicted"/>
<protein>
    <recommendedName>
        <fullName evidence="5">DUF4232 domain-containing protein</fullName>
    </recommendedName>
</protein>